<reference evidence="10 11" key="1">
    <citation type="submission" date="2024-05" db="EMBL/GenBank/DDBJ databases">
        <title>The nuclear and mitochondrial genome assemblies of Tetragonisca angustula (Apidae: Meliponini), a tiny yet remarkable pollinator in the Neotropics.</title>
        <authorList>
            <person name="Ferrari R."/>
            <person name="Ricardo P.C."/>
            <person name="Dias F.C."/>
            <person name="Araujo N.S."/>
            <person name="Soares D.O."/>
            <person name="Zhou Q.-S."/>
            <person name="Zhu C.-D."/>
            <person name="Coutinho L."/>
            <person name="Airas M.C."/>
            <person name="Batista T.M."/>
        </authorList>
    </citation>
    <scope>NUCLEOTIDE SEQUENCE [LARGE SCALE GENOMIC DNA]</scope>
    <source>
        <strain evidence="10">ASF017062</strain>
        <tissue evidence="10">Abdomen</tissue>
    </source>
</reference>
<feature type="transmembrane region" description="Helical" evidence="9">
    <location>
        <begin position="86"/>
        <end position="109"/>
    </location>
</feature>
<evidence type="ECO:0000256" key="8">
    <source>
        <dbReference type="ARBA" id="ARBA00023224"/>
    </source>
</evidence>
<dbReference type="GO" id="GO:0005549">
    <property type="term" value="F:odorant binding"/>
    <property type="evidence" value="ECO:0007669"/>
    <property type="project" value="InterPro"/>
</dbReference>
<dbReference type="GO" id="GO:0005886">
    <property type="term" value="C:plasma membrane"/>
    <property type="evidence" value="ECO:0007669"/>
    <property type="project" value="TreeGrafter"/>
</dbReference>
<dbReference type="EMBL" id="JAWNGG020000356">
    <property type="protein sequence ID" value="KAK9293950.1"/>
    <property type="molecule type" value="Genomic_DNA"/>
</dbReference>
<sequence>MNFQVILMSVAVTADVVHNIDDLDEATECALICTAFYLCILRLLVSHQKDMLYVVNMMRRDWVLSSHEDREILAEKTMFAFRLMKYFLSTVVATMVLFICVPLLEIYVFGSNKRVLPFRGYFFINYTESPRFFYLFNVTAASFGGSMIAGATGFNLVVIMHGSGKFAVLRKRLEELNGEDSNSTAVLGNYVSRHQEAIEYADALERIINILALGQFVISTGLICFVGFQITSSEGVGDSAYGSGWIGSGFCQSLQIIMMRTRVPNKITAAKFYDMSLESFLTVLSTSFS</sequence>
<dbReference type="GO" id="GO:0004984">
    <property type="term" value="F:olfactory receptor activity"/>
    <property type="evidence" value="ECO:0007669"/>
    <property type="project" value="InterPro"/>
</dbReference>
<proteinExistence type="predicted"/>
<name>A0AAW0Z901_9HYME</name>
<evidence type="ECO:0000256" key="7">
    <source>
        <dbReference type="ARBA" id="ARBA00023170"/>
    </source>
</evidence>
<comment type="subcellular location">
    <subcellularLocation>
        <location evidence="1">Membrane</location>
        <topology evidence="1">Multi-pass membrane protein</topology>
    </subcellularLocation>
</comment>
<evidence type="ECO:0000313" key="11">
    <source>
        <dbReference type="Proteomes" id="UP001432146"/>
    </source>
</evidence>
<dbReference type="PANTHER" id="PTHR21137:SF40">
    <property type="entry name" value="ODORANT RECEPTOR 56A"/>
    <property type="match status" value="1"/>
</dbReference>
<protein>
    <submittedName>
        <fullName evidence="10">Uncharacterized protein</fullName>
    </submittedName>
</protein>
<organism evidence="10 11">
    <name type="scientific">Tetragonisca angustula</name>
    <dbReference type="NCBI Taxonomy" id="166442"/>
    <lineage>
        <taxon>Eukaryota</taxon>
        <taxon>Metazoa</taxon>
        <taxon>Ecdysozoa</taxon>
        <taxon>Arthropoda</taxon>
        <taxon>Hexapoda</taxon>
        <taxon>Insecta</taxon>
        <taxon>Pterygota</taxon>
        <taxon>Neoptera</taxon>
        <taxon>Endopterygota</taxon>
        <taxon>Hymenoptera</taxon>
        <taxon>Apocrita</taxon>
        <taxon>Aculeata</taxon>
        <taxon>Apoidea</taxon>
        <taxon>Anthophila</taxon>
        <taxon>Apidae</taxon>
        <taxon>Tetragonisca</taxon>
    </lineage>
</organism>
<keyword evidence="5 9" id="KW-1133">Transmembrane helix</keyword>
<dbReference type="InterPro" id="IPR004117">
    <property type="entry name" value="7tm6_olfct_rcpt"/>
</dbReference>
<accession>A0AAW0Z901</accession>
<keyword evidence="4" id="KW-0552">Olfaction</keyword>
<evidence type="ECO:0000256" key="4">
    <source>
        <dbReference type="ARBA" id="ARBA00022725"/>
    </source>
</evidence>
<keyword evidence="8" id="KW-0807">Transducer</keyword>
<keyword evidence="2" id="KW-0716">Sensory transduction</keyword>
<keyword evidence="11" id="KW-1185">Reference proteome</keyword>
<gene>
    <name evidence="10" type="ORF">QLX08_011248</name>
</gene>
<evidence type="ECO:0000256" key="1">
    <source>
        <dbReference type="ARBA" id="ARBA00004141"/>
    </source>
</evidence>
<feature type="transmembrane region" description="Helical" evidence="9">
    <location>
        <begin position="132"/>
        <end position="162"/>
    </location>
</feature>
<evidence type="ECO:0000256" key="9">
    <source>
        <dbReference type="SAM" id="Phobius"/>
    </source>
</evidence>
<dbReference type="GO" id="GO:0007165">
    <property type="term" value="P:signal transduction"/>
    <property type="evidence" value="ECO:0007669"/>
    <property type="project" value="UniProtKB-KW"/>
</dbReference>
<comment type="caution">
    <text evidence="10">The sequence shown here is derived from an EMBL/GenBank/DDBJ whole genome shotgun (WGS) entry which is preliminary data.</text>
</comment>
<keyword evidence="7" id="KW-0675">Receptor</keyword>
<evidence type="ECO:0000256" key="6">
    <source>
        <dbReference type="ARBA" id="ARBA00023136"/>
    </source>
</evidence>
<keyword evidence="6 9" id="KW-0472">Membrane</keyword>
<feature type="transmembrane region" description="Helical" evidence="9">
    <location>
        <begin position="207"/>
        <end position="228"/>
    </location>
</feature>
<dbReference type="AlphaFoldDB" id="A0AAW0Z901"/>
<dbReference type="PANTHER" id="PTHR21137">
    <property type="entry name" value="ODORANT RECEPTOR"/>
    <property type="match status" value="1"/>
</dbReference>
<keyword evidence="3 9" id="KW-0812">Transmembrane</keyword>
<dbReference type="Pfam" id="PF02949">
    <property type="entry name" value="7tm_6"/>
    <property type="match status" value="1"/>
</dbReference>
<evidence type="ECO:0000256" key="2">
    <source>
        <dbReference type="ARBA" id="ARBA00022606"/>
    </source>
</evidence>
<evidence type="ECO:0000313" key="10">
    <source>
        <dbReference type="EMBL" id="KAK9293950.1"/>
    </source>
</evidence>
<dbReference type="Proteomes" id="UP001432146">
    <property type="component" value="Unassembled WGS sequence"/>
</dbReference>
<evidence type="ECO:0000256" key="3">
    <source>
        <dbReference type="ARBA" id="ARBA00022692"/>
    </source>
</evidence>
<evidence type="ECO:0000256" key="5">
    <source>
        <dbReference type="ARBA" id="ARBA00022989"/>
    </source>
</evidence>